<dbReference type="EMBL" id="KZ502191">
    <property type="protein sequence ID" value="PKU82510.1"/>
    <property type="molecule type" value="Genomic_DNA"/>
</dbReference>
<gene>
    <name evidence="1" type="ORF">MA16_Dca005515</name>
</gene>
<organism evidence="1 2">
    <name type="scientific">Dendrobium catenatum</name>
    <dbReference type="NCBI Taxonomy" id="906689"/>
    <lineage>
        <taxon>Eukaryota</taxon>
        <taxon>Viridiplantae</taxon>
        <taxon>Streptophyta</taxon>
        <taxon>Embryophyta</taxon>
        <taxon>Tracheophyta</taxon>
        <taxon>Spermatophyta</taxon>
        <taxon>Magnoliopsida</taxon>
        <taxon>Liliopsida</taxon>
        <taxon>Asparagales</taxon>
        <taxon>Orchidaceae</taxon>
        <taxon>Epidendroideae</taxon>
        <taxon>Malaxideae</taxon>
        <taxon>Dendrobiinae</taxon>
        <taxon>Dendrobium</taxon>
    </lineage>
</organism>
<accession>A0A2I0X3M7</accession>
<evidence type="ECO:0000313" key="1">
    <source>
        <dbReference type="EMBL" id="PKU82510.1"/>
    </source>
</evidence>
<sequence length="293" mass="32233">MEQRRLLPAKAWKKYRKGLTAPVLDSSEVFNGGSKVLDGFNQNSKIFKEKPLIINEGGLLGRKELPIQVPGKGKDVVKEDGPRFLEVSPIQNGGVKYVGERNFDASSSGGLRISSNFGFHSKSLSSSPVERDVNRTDMEILNSRGASNVIEVFPHNRNNIIPEEDVDAGGGFEESELIRSPEGESLCVEDRSVKRHSGIMLKMDKGQYMNNSNLAGSHSFQKKTKLIKELKSLGSVELEIINANVLIDDNYFKVLMDLMEEGEITQSKHDGVAVEVGDKVTVSKNGVTAVEEI</sequence>
<dbReference type="AlphaFoldDB" id="A0A2I0X3M7"/>
<name>A0A2I0X3M7_9ASPA</name>
<evidence type="ECO:0000313" key="2">
    <source>
        <dbReference type="Proteomes" id="UP000233837"/>
    </source>
</evidence>
<protein>
    <submittedName>
        <fullName evidence="1">Uncharacterized protein</fullName>
    </submittedName>
</protein>
<proteinExistence type="predicted"/>
<keyword evidence="2" id="KW-1185">Reference proteome</keyword>
<reference evidence="1 2" key="2">
    <citation type="journal article" date="2017" name="Nature">
        <title>The Apostasia genome and the evolution of orchids.</title>
        <authorList>
            <person name="Zhang G.Q."/>
            <person name="Liu K.W."/>
            <person name="Li Z."/>
            <person name="Lohaus R."/>
            <person name="Hsiao Y.Y."/>
            <person name="Niu S.C."/>
            <person name="Wang J.Y."/>
            <person name="Lin Y.C."/>
            <person name="Xu Q."/>
            <person name="Chen L.J."/>
            <person name="Yoshida K."/>
            <person name="Fujiwara S."/>
            <person name="Wang Z.W."/>
            <person name="Zhang Y.Q."/>
            <person name="Mitsuda N."/>
            <person name="Wang M."/>
            <person name="Liu G.H."/>
            <person name="Pecoraro L."/>
            <person name="Huang H.X."/>
            <person name="Xiao X.J."/>
            <person name="Lin M."/>
            <person name="Wu X.Y."/>
            <person name="Wu W.L."/>
            <person name="Chen Y.Y."/>
            <person name="Chang S.B."/>
            <person name="Sakamoto S."/>
            <person name="Ohme-Takagi M."/>
            <person name="Yagi M."/>
            <person name="Zeng S.J."/>
            <person name="Shen C.Y."/>
            <person name="Yeh C.M."/>
            <person name="Luo Y.B."/>
            <person name="Tsai W.C."/>
            <person name="Van de Peer Y."/>
            <person name="Liu Z.J."/>
        </authorList>
    </citation>
    <scope>NUCLEOTIDE SEQUENCE [LARGE SCALE GENOMIC DNA]</scope>
    <source>
        <tissue evidence="1">The whole plant</tissue>
    </source>
</reference>
<reference evidence="1 2" key="1">
    <citation type="journal article" date="2016" name="Sci. Rep.">
        <title>The Dendrobium catenatum Lindl. genome sequence provides insights into polysaccharide synthase, floral development and adaptive evolution.</title>
        <authorList>
            <person name="Zhang G.Q."/>
            <person name="Xu Q."/>
            <person name="Bian C."/>
            <person name="Tsai W.C."/>
            <person name="Yeh C.M."/>
            <person name="Liu K.W."/>
            <person name="Yoshida K."/>
            <person name="Zhang L.S."/>
            <person name="Chang S.B."/>
            <person name="Chen F."/>
            <person name="Shi Y."/>
            <person name="Su Y.Y."/>
            <person name="Zhang Y.Q."/>
            <person name="Chen L.J."/>
            <person name="Yin Y."/>
            <person name="Lin M."/>
            <person name="Huang H."/>
            <person name="Deng H."/>
            <person name="Wang Z.W."/>
            <person name="Zhu S.L."/>
            <person name="Zhao X."/>
            <person name="Deng C."/>
            <person name="Niu S.C."/>
            <person name="Huang J."/>
            <person name="Wang M."/>
            <person name="Liu G.H."/>
            <person name="Yang H.J."/>
            <person name="Xiao X.J."/>
            <person name="Hsiao Y.Y."/>
            <person name="Wu W.L."/>
            <person name="Chen Y.Y."/>
            <person name="Mitsuda N."/>
            <person name="Ohme-Takagi M."/>
            <person name="Luo Y.B."/>
            <person name="Van de Peer Y."/>
            <person name="Liu Z.J."/>
        </authorList>
    </citation>
    <scope>NUCLEOTIDE SEQUENCE [LARGE SCALE GENOMIC DNA]</scope>
    <source>
        <tissue evidence="1">The whole plant</tissue>
    </source>
</reference>
<dbReference type="Proteomes" id="UP000233837">
    <property type="component" value="Unassembled WGS sequence"/>
</dbReference>